<evidence type="ECO:0000256" key="1">
    <source>
        <dbReference type="SAM" id="MobiDB-lite"/>
    </source>
</evidence>
<evidence type="ECO:0000313" key="2">
    <source>
        <dbReference type="EMBL" id="GFY13969.1"/>
    </source>
</evidence>
<sequence>MYPTLHAKFYCSELMAKRPVHVGSLFIVWPRSGGDTLTGSPNGQMSAHRVRRDEACHLGKCRENGSKEQRWSDRKRSRCRSRNVAPLDSRRPGSVFVRSTRRPRADFVACQ</sequence>
<protein>
    <submittedName>
        <fullName evidence="2">Uncharacterized protein</fullName>
    </submittedName>
</protein>
<gene>
    <name evidence="2" type="ORF">TNCV_1296301</name>
</gene>
<feature type="region of interest" description="Disordered" evidence="1">
    <location>
        <begin position="65"/>
        <end position="91"/>
    </location>
</feature>
<feature type="compositionally biased region" description="Basic and acidic residues" evidence="1">
    <location>
        <begin position="65"/>
        <end position="74"/>
    </location>
</feature>
<keyword evidence="3" id="KW-1185">Reference proteome</keyword>
<dbReference type="EMBL" id="BMAU01021325">
    <property type="protein sequence ID" value="GFY13969.1"/>
    <property type="molecule type" value="Genomic_DNA"/>
</dbReference>
<evidence type="ECO:0000313" key="3">
    <source>
        <dbReference type="Proteomes" id="UP000887159"/>
    </source>
</evidence>
<proteinExistence type="predicted"/>
<accession>A0A8X6VIG4</accession>
<organism evidence="2 3">
    <name type="scientific">Trichonephila clavipes</name>
    <name type="common">Golden silk orbweaver</name>
    <name type="synonym">Nephila clavipes</name>
    <dbReference type="NCBI Taxonomy" id="2585209"/>
    <lineage>
        <taxon>Eukaryota</taxon>
        <taxon>Metazoa</taxon>
        <taxon>Ecdysozoa</taxon>
        <taxon>Arthropoda</taxon>
        <taxon>Chelicerata</taxon>
        <taxon>Arachnida</taxon>
        <taxon>Araneae</taxon>
        <taxon>Araneomorphae</taxon>
        <taxon>Entelegynae</taxon>
        <taxon>Araneoidea</taxon>
        <taxon>Nephilidae</taxon>
        <taxon>Trichonephila</taxon>
    </lineage>
</organism>
<reference evidence="2" key="1">
    <citation type="submission" date="2020-08" db="EMBL/GenBank/DDBJ databases">
        <title>Multicomponent nature underlies the extraordinary mechanical properties of spider dragline silk.</title>
        <authorList>
            <person name="Kono N."/>
            <person name="Nakamura H."/>
            <person name="Mori M."/>
            <person name="Yoshida Y."/>
            <person name="Ohtoshi R."/>
            <person name="Malay A.D."/>
            <person name="Moran D.A.P."/>
            <person name="Tomita M."/>
            <person name="Numata K."/>
            <person name="Arakawa K."/>
        </authorList>
    </citation>
    <scope>NUCLEOTIDE SEQUENCE</scope>
</reference>
<dbReference type="AlphaFoldDB" id="A0A8X6VIG4"/>
<comment type="caution">
    <text evidence="2">The sequence shown here is derived from an EMBL/GenBank/DDBJ whole genome shotgun (WGS) entry which is preliminary data.</text>
</comment>
<name>A0A8X6VIG4_TRICX</name>
<dbReference type="Proteomes" id="UP000887159">
    <property type="component" value="Unassembled WGS sequence"/>
</dbReference>